<feature type="region of interest" description="Disordered" evidence="1">
    <location>
        <begin position="1"/>
        <end position="52"/>
    </location>
</feature>
<dbReference type="AlphaFoldDB" id="A0A8J5VK40"/>
<evidence type="ECO:0000313" key="3">
    <source>
        <dbReference type="Proteomes" id="UP000729402"/>
    </source>
</evidence>
<evidence type="ECO:0000256" key="1">
    <source>
        <dbReference type="SAM" id="MobiDB-lite"/>
    </source>
</evidence>
<gene>
    <name evidence="2" type="ORF">GUJ93_ZPchr0008g13743</name>
</gene>
<name>A0A8J5VK40_ZIZPA</name>
<protein>
    <submittedName>
        <fullName evidence="2">Uncharacterized protein</fullName>
    </submittedName>
</protein>
<organism evidence="2 3">
    <name type="scientific">Zizania palustris</name>
    <name type="common">Northern wild rice</name>
    <dbReference type="NCBI Taxonomy" id="103762"/>
    <lineage>
        <taxon>Eukaryota</taxon>
        <taxon>Viridiplantae</taxon>
        <taxon>Streptophyta</taxon>
        <taxon>Embryophyta</taxon>
        <taxon>Tracheophyta</taxon>
        <taxon>Spermatophyta</taxon>
        <taxon>Magnoliopsida</taxon>
        <taxon>Liliopsida</taxon>
        <taxon>Poales</taxon>
        <taxon>Poaceae</taxon>
        <taxon>BOP clade</taxon>
        <taxon>Oryzoideae</taxon>
        <taxon>Oryzeae</taxon>
        <taxon>Zizaniinae</taxon>
        <taxon>Zizania</taxon>
    </lineage>
</organism>
<reference evidence="2" key="2">
    <citation type="submission" date="2021-02" db="EMBL/GenBank/DDBJ databases">
        <authorList>
            <person name="Kimball J.A."/>
            <person name="Haas M.W."/>
            <person name="Macchietto M."/>
            <person name="Kono T."/>
            <person name="Duquette J."/>
            <person name="Shao M."/>
        </authorList>
    </citation>
    <scope>NUCLEOTIDE SEQUENCE</scope>
    <source>
        <tissue evidence="2">Fresh leaf tissue</tissue>
    </source>
</reference>
<accession>A0A8J5VK40</accession>
<comment type="caution">
    <text evidence="2">The sequence shown here is derived from an EMBL/GenBank/DDBJ whole genome shotgun (WGS) entry which is preliminary data.</text>
</comment>
<reference evidence="2" key="1">
    <citation type="journal article" date="2021" name="bioRxiv">
        <title>Whole Genome Assembly and Annotation of Northern Wild Rice, Zizania palustris L., Supports a Whole Genome Duplication in the Zizania Genus.</title>
        <authorList>
            <person name="Haas M."/>
            <person name="Kono T."/>
            <person name="Macchietto M."/>
            <person name="Millas R."/>
            <person name="McGilp L."/>
            <person name="Shao M."/>
            <person name="Duquette J."/>
            <person name="Hirsch C.N."/>
            <person name="Kimball J."/>
        </authorList>
    </citation>
    <scope>NUCLEOTIDE SEQUENCE</scope>
    <source>
        <tissue evidence="2">Fresh leaf tissue</tissue>
    </source>
</reference>
<evidence type="ECO:0000313" key="2">
    <source>
        <dbReference type="EMBL" id="KAG8047434.1"/>
    </source>
</evidence>
<sequence length="76" mass="8369">MERNREKSGKPIVTAVAGEDEMGEGREAMLGGGIGEAELPPPPPSPWSSTPPSLVAWIEREGKGKVRSRRWRRMLD</sequence>
<dbReference type="EMBL" id="JAAALK010000290">
    <property type="protein sequence ID" value="KAG8047434.1"/>
    <property type="molecule type" value="Genomic_DNA"/>
</dbReference>
<dbReference type="Proteomes" id="UP000729402">
    <property type="component" value="Unassembled WGS sequence"/>
</dbReference>
<proteinExistence type="predicted"/>
<keyword evidence="3" id="KW-1185">Reference proteome</keyword>